<evidence type="ECO:0000256" key="8">
    <source>
        <dbReference type="SAM" id="MobiDB-lite"/>
    </source>
</evidence>
<dbReference type="PANTHER" id="PTHR46235">
    <property type="entry name" value="PHD FINGER-CONTAINING PROTEIN DDB_G0268158"/>
    <property type="match status" value="1"/>
</dbReference>
<dbReference type="SUPFAM" id="SSF57903">
    <property type="entry name" value="FYVE/PHD zinc finger"/>
    <property type="match status" value="1"/>
</dbReference>
<comment type="subcellular location">
    <subcellularLocation>
        <location evidence="1">Nucleus</location>
    </subcellularLocation>
</comment>
<dbReference type="InterPro" id="IPR018501">
    <property type="entry name" value="DDT_dom"/>
</dbReference>
<feature type="compositionally biased region" description="Polar residues" evidence="8">
    <location>
        <begin position="1276"/>
        <end position="1286"/>
    </location>
</feature>
<feature type="compositionally biased region" description="Acidic residues" evidence="8">
    <location>
        <begin position="1334"/>
        <end position="1350"/>
    </location>
</feature>
<feature type="compositionally biased region" description="Polar residues" evidence="8">
    <location>
        <begin position="2390"/>
        <end position="2399"/>
    </location>
</feature>
<dbReference type="InterPro" id="IPR011011">
    <property type="entry name" value="Znf_FYVE_PHD"/>
</dbReference>
<feature type="region of interest" description="Disordered" evidence="8">
    <location>
        <begin position="1687"/>
        <end position="1706"/>
    </location>
</feature>
<feature type="compositionally biased region" description="Basic and acidic residues" evidence="8">
    <location>
        <begin position="1752"/>
        <end position="1764"/>
    </location>
</feature>
<accession>A0AAW1S553</accession>
<feature type="region of interest" description="Disordered" evidence="8">
    <location>
        <begin position="397"/>
        <end position="416"/>
    </location>
</feature>
<feature type="compositionally biased region" description="Low complexity" evidence="8">
    <location>
        <begin position="1652"/>
        <end position="1675"/>
    </location>
</feature>
<feature type="compositionally biased region" description="Polar residues" evidence="8">
    <location>
        <begin position="1246"/>
        <end position="1256"/>
    </location>
</feature>
<evidence type="ECO:0000256" key="4">
    <source>
        <dbReference type="ARBA" id="ARBA00022771"/>
    </source>
</evidence>
<feature type="region of interest" description="Disordered" evidence="8">
    <location>
        <begin position="1969"/>
        <end position="2078"/>
    </location>
</feature>
<evidence type="ECO:0000256" key="3">
    <source>
        <dbReference type="ARBA" id="ARBA00022737"/>
    </source>
</evidence>
<feature type="region of interest" description="Disordered" evidence="8">
    <location>
        <begin position="1714"/>
        <end position="1785"/>
    </location>
</feature>
<feature type="region of interest" description="Disordered" evidence="8">
    <location>
        <begin position="2295"/>
        <end position="2399"/>
    </location>
</feature>
<dbReference type="Proteomes" id="UP001438707">
    <property type="component" value="Unassembled WGS sequence"/>
</dbReference>
<feature type="region of interest" description="Disordered" evidence="8">
    <location>
        <begin position="2134"/>
        <end position="2272"/>
    </location>
</feature>
<evidence type="ECO:0000313" key="11">
    <source>
        <dbReference type="Proteomes" id="UP001438707"/>
    </source>
</evidence>
<dbReference type="EMBL" id="JALJOS010000003">
    <property type="protein sequence ID" value="KAK9841358.1"/>
    <property type="molecule type" value="Genomic_DNA"/>
</dbReference>
<dbReference type="Gene3D" id="3.30.40.10">
    <property type="entry name" value="Zinc/RING finger domain, C3HC4 (zinc finger)"/>
    <property type="match status" value="2"/>
</dbReference>
<proteinExistence type="predicted"/>
<gene>
    <name evidence="10" type="ORF">WJX74_004479</name>
</gene>
<dbReference type="InterPro" id="IPR019786">
    <property type="entry name" value="Zinc_finger_PHD-type_CS"/>
</dbReference>
<feature type="compositionally biased region" description="Polar residues" evidence="8">
    <location>
        <begin position="1157"/>
        <end position="1167"/>
    </location>
</feature>
<feature type="compositionally biased region" description="Low complexity" evidence="8">
    <location>
        <begin position="2065"/>
        <end position="2077"/>
    </location>
</feature>
<feature type="compositionally biased region" description="Low complexity" evidence="8">
    <location>
        <begin position="2709"/>
        <end position="2724"/>
    </location>
</feature>
<dbReference type="InterPro" id="IPR001965">
    <property type="entry name" value="Znf_PHD"/>
</dbReference>
<dbReference type="InterPro" id="IPR055197">
    <property type="entry name" value="PHDvar_NSD"/>
</dbReference>
<feature type="compositionally biased region" description="Pro residues" evidence="8">
    <location>
        <begin position="2203"/>
        <end position="2215"/>
    </location>
</feature>
<dbReference type="CDD" id="cd15565">
    <property type="entry name" value="PHD2_NSD"/>
    <property type="match status" value="1"/>
</dbReference>
<dbReference type="InterPro" id="IPR019787">
    <property type="entry name" value="Znf_PHD-finger"/>
</dbReference>
<feature type="compositionally biased region" description="Polar residues" evidence="8">
    <location>
        <begin position="1182"/>
        <end position="1193"/>
    </location>
</feature>
<dbReference type="Pfam" id="PF22908">
    <property type="entry name" value="PHD_NSD"/>
    <property type="match status" value="1"/>
</dbReference>
<keyword evidence="6" id="KW-0539">Nucleus</keyword>
<evidence type="ECO:0000256" key="6">
    <source>
        <dbReference type="ARBA" id="ARBA00023242"/>
    </source>
</evidence>
<dbReference type="GO" id="GO:0008270">
    <property type="term" value="F:zinc ion binding"/>
    <property type="evidence" value="ECO:0007669"/>
    <property type="project" value="UniProtKB-KW"/>
</dbReference>
<keyword evidence="3" id="KW-0677">Repeat</keyword>
<feature type="region of interest" description="Disordered" evidence="8">
    <location>
        <begin position="2702"/>
        <end position="2769"/>
    </location>
</feature>
<comment type="caution">
    <text evidence="10">The sequence shown here is derived from an EMBL/GenBank/DDBJ whole genome shotgun (WGS) entry which is preliminary data.</text>
</comment>
<feature type="compositionally biased region" description="Low complexity" evidence="8">
    <location>
        <begin position="2153"/>
        <end position="2170"/>
    </location>
</feature>
<feature type="region of interest" description="Disordered" evidence="8">
    <location>
        <begin position="1046"/>
        <end position="1073"/>
    </location>
</feature>
<feature type="region of interest" description="Disordered" evidence="8">
    <location>
        <begin position="1575"/>
        <end position="1679"/>
    </location>
</feature>
<evidence type="ECO:0000256" key="5">
    <source>
        <dbReference type="ARBA" id="ARBA00022833"/>
    </source>
</evidence>
<keyword evidence="5" id="KW-0862">Zinc</keyword>
<feature type="compositionally biased region" description="Low complexity" evidence="8">
    <location>
        <begin position="2370"/>
        <end position="2379"/>
    </location>
</feature>
<dbReference type="SMART" id="SM00249">
    <property type="entry name" value="PHD"/>
    <property type="match status" value="3"/>
</dbReference>
<evidence type="ECO:0000256" key="7">
    <source>
        <dbReference type="PROSITE-ProRule" id="PRU00146"/>
    </source>
</evidence>
<evidence type="ECO:0000313" key="10">
    <source>
        <dbReference type="EMBL" id="KAK9841358.1"/>
    </source>
</evidence>
<dbReference type="Pfam" id="PF02791">
    <property type="entry name" value="DDT"/>
    <property type="match status" value="1"/>
</dbReference>
<dbReference type="Pfam" id="PF12047">
    <property type="entry name" value="DNMT1-RFD"/>
    <property type="match status" value="1"/>
</dbReference>
<reference evidence="10 11" key="1">
    <citation type="journal article" date="2024" name="Nat. Commun.">
        <title>Phylogenomics reveals the evolutionary origins of lichenization in chlorophyte algae.</title>
        <authorList>
            <person name="Puginier C."/>
            <person name="Libourel C."/>
            <person name="Otte J."/>
            <person name="Skaloud P."/>
            <person name="Haon M."/>
            <person name="Grisel S."/>
            <person name="Petersen M."/>
            <person name="Berrin J.G."/>
            <person name="Delaux P.M."/>
            <person name="Dal Grande F."/>
            <person name="Keller J."/>
        </authorList>
    </citation>
    <scope>NUCLEOTIDE SEQUENCE [LARGE SCALE GENOMIC DNA]</scope>
    <source>
        <strain evidence="10 11">SAG 2145</strain>
    </source>
</reference>
<dbReference type="GO" id="GO:0006338">
    <property type="term" value="P:chromatin remodeling"/>
    <property type="evidence" value="ECO:0007669"/>
    <property type="project" value="UniProtKB-ARBA"/>
</dbReference>
<dbReference type="Pfam" id="PF23004">
    <property type="entry name" value="PHDvar_NSD"/>
    <property type="match status" value="1"/>
</dbReference>
<feature type="compositionally biased region" description="Low complexity" evidence="8">
    <location>
        <begin position="2178"/>
        <end position="2190"/>
    </location>
</feature>
<dbReference type="InterPro" id="IPR022702">
    <property type="entry name" value="Cytosine_MeTrfase1_RFD"/>
</dbReference>
<dbReference type="PANTHER" id="PTHR46235:SF3">
    <property type="entry name" value="PHD FINGER-CONTAINING PROTEIN DDB_G0268158"/>
    <property type="match status" value="1"/>
</dbReference>
<keyword evidence="2" id="KW-0479">Metal-binding</keyword>
<keyword evidence="4 7" id="KW-0863">Zinc-finger</keyword>
<dbReference type="CDD" id="cd15566">
    <property type="entry name" value="PHD3_NSD"/>
    <property type="match status" value="1"/>
</dbReference>
<name>A0AAW1S553_9CHLO</name>
<feature type="domain" description="PHD-type" evidence="9">
    <location>
        <begin position="1796"/>
        <end position="1843"/>
    </location>
</feature>
<sequence length="2769" mass="296920">MTKGGYAARKKQKREPAQEGGYLHERAVFGPTNLPSGDDCLPLRLLDGFEFFMEQQQPAAATGDPGQEAAVQIVERLAGLEILEQHADKQLGIAGAVVWGRGLLLDHKTAAASADEAVQACRIRVSLGPVRDWVMDYSNPLIIWAVTDTAWYRLMRPTEDYLPHFQPILLKARLAANTAATLASVPDSHLSDALPALLAGDYVIDDAAPQVSRMTRRQAAEYETTGLTMRWQPECDPYRGLGYWDMADHMVGIEEEDGGGGLQSEDAQGHQSFLCHQAAALLGRHATKSRLFHDLAQWAGQDAHRVARNGRQLCCGAEGHPAADPRARPEPCRGFGAPLDMQPTLLMIWDFCQTYRALLRLPPIPLQRFIDAFLDEDPTSKPAATVCWDIPAAPGSQMAVLQPPTGPVPHDTDGLQQDVDPYSLGGADGGDLPAAAAVLDEPDERAASATGPSACAPGLSSAADRPPPAAGMGGYPPAAVGHSADAPQLLDRMELDPTTGSIRSPPVEHGPVSWGARGQAALLRDVHASLLRLLEGHEEELLELATLPGYGPAADLAPSDAYRPLLGLSWPALVHNALQQHAASITQPTAIAAVAQLTGTCYEQLGGRQRLAILEALLAIVADTEAVRGHMLATATAAQEQDEQGQTAPDKHMGLLGSDAAGVRYYLLAGDVGRRMLFVEGEDGSCWGWYTIQQLPALLAWMDGGCLEERTLADDIFEAFQPLLQPASHPQALNPTDAAASLGQLQGVWPRHATAEEKQLEAEAVPGLLADPGDGYRAVQNPVDWGLLLRQDLLDRLNSTRWWDKPLDWLQARAAVEKLVQAAETGPQLGRLIWLIEELTYDDLLKGTGWGRRRSPFREQLEQCRTLHQAAVLSGQLAIHCRSAHEMGHISRDDHVAAARQLRCPLPATPAIGQAVYVLRTAYEDHLRNTGFPDDPTPPRPPPEWGSLMRCTAAQVCHLRTAHPPRLSATGRFLPNMHSLATHADEGKRLLTVLLLQPAPLQPPPPPTHAHPAAEPAAAANGLAAVAGAQSGPNGLTAAGSGYPSPAMHFNSQHNSATGHQSAAVGPTSVGLDNPAPTHDGLCVEGGEIDWQHFTFSHGFRLPRLMLPSGGSVPLAKLPKDLQSADLTPDGLLQLDAHLKGVARIKPDAHVREELAQVSTTSSSLKQEGNGLEGGSAGQYHGLQQQPTPTSPTAAKDLSDASKSSEQQQAGSSFHQGPVSSQSLQLKQESSEIKQESAHSLPHNCVPTQQTLTDQAMGSKPAANGTEGLHPAPTPHANSSQFNGNPLHQPATLVEGPPTLPISNVPRLPAGPVLHVDHGRPVSQPLGPHGETGEMGEDGDMSGGSDEDEDIGGKRMTTRSRRPRNQDHFMLNAGNVAVAQAAKAAMAAGQTLPPLGFRLQAGEEEAVRWWVRPRAYGVATVRSSHTPGFQPLPFLFPAEIIETGWDQRIWKAGTPVKMPADGTPIHQAMVQPQVVHWYSGVLQNTFVPLVAPGQTVPDPCRALRIAWDEDTPAPIARLPGFHPWQVAVDEGGLLRGHKQRLKAEALMRCQADIRARNEAAMKRAAEREAAAESLRMASQARAEAARQQYLQQQASQRPGSQPSTLPPQVGLQQHMHGQAPALPGHLQRPHGLPEQPSEASPSHKQLTASQLPTAASQQQPAGPQGTPQQPYGPQQDAASATLRSMGLQQSSMNGPPALTSLPEAQQAVPGSYSALLTDQDPLPGSPAQQAMAGATSGEDGAAKARPRKRKGREGDEGEGKEPRAGRVRKAQKGPSEGYRDRWLARKPRPNPTTWCSAACSACEKGGPGLLVCMGPCLRAFHLHCLRLHASVEEPWFCPECQTGRVRCFVCGGFSTGMDDAHVRKCSLGVCGRFYHMTCVEKLELTQMAKKGMHFRCPQHYCASCHKSGDGIDMVKCLRCPTAYHSSCMPKHLQRLVPPHKVILCDQHADEAGPPGYVYPPAISPATMQHAQAELGSHKKPRGGHKPKVDTSSEPSGVTEPFRVASVPLQPDPAGQLPPTGGHPLPAAPAGSLQSLGVLPEASLKPPHPPLGTAVGPGSSQAPHTLQPNHLQQQQHQQRPIVDGLDAGRLQAARALQVPSPHLPVTALQAGNMRPASPFLPVSAFHAQPARPASPLLPFNGLSPLQPGISPNPQQQQQQQQVSGQYPSHSTPFPPPHPFNHQQQQPQLSSPTRDTHQDAQLNPPHSPQKPTHPPHMLPAEAAAGPHTRLTSSRPASLQDGAHSGLQQAWQQQAGGVSEPARARSGQLTQRLPDNALAREVSGRWMDMWAQQLPNVDGSSAAGELSRPPTSAGLASVQHQMAAASMLPDPSQSPLTFSKMLPPFGPNDRDGGGPRLTPQLPPWDSHHARTTQQDQQQRQLPPQLPSQDRKQSTPSHWDQCQTNSSLLQGMHLPRQPAGQFARQLPKSAPLDLFLSPHHASKDLGPAQGRGAPADWDPQAPLPFERNPQSIRNELQDLARQAAQSGHPLRQPAADATLRDAHHHMALNGHPLGRQNNTHFPGMLLPRDRHQQHPTIGAPLSGADSSQPASRHQNMSGVRAVQDSPHGEYPMPSWNPPGRAYPQQIPGLNPPMQPTMQPGPRQASESPHMGGRSGQMQGEQSLHTFLPRWEHALERSGELSDSAPNAGNPSHSLLPQVPGLDLGGGIPHGMDGMFPLAGYPLQSLPQAPGLETGQSGMQPLDPVLAALGRRTPPGNSPSQGPGPQHGSMNPPQSRMDHAFLEALHQDPGRWKDTRDPTASRHPFNLSPQDFHP</sequence>
<feature type="compositionally biased region" description="Basic and acidic residues" evidence="8">
    <location>
        <begin position="2731"/>
        <end position="2755"/>
    </location>
</feature>
<evidence type="ECO:0000256" key="2">
    <source>
        <dbReference type="ARBA" id="ARBA00022723"/>
    </source>
</evidence>
<feature type="region of interest" description="Disordered" evidence="8">
    <location>
        <begin position="443"/>
        <end position="469"/>
    </location>
</feature>
<feature type="compositionally biased region" description="Low complexity" evidence="8">
    <location>
        <begin position="2245"/>
        <end position="2254"/>
    </location>
</feature>
<feature type="compositionally biased region" description="Polar residues" evidence="8">
    <location>
        <begin position="1050"/>
        <end position="1061"/>
    </location>
</feature>
<feature type="region of interest" description="Disordered" evidence="8">
    <location>
        <begin position="1"/>
        <end position="22"/>
    </location>
</feature>
<dbReference type="InterPro" id="IPR055198">
    <property type="entry name" value="NSD_PHD"/>
</dbReference>
<feature type="compositionally biased region" description="Low complexity" evidence="8">
    <location>
        <begin position="1577"/>
        <end position="1597"/>
    </location>
</feature>
<dbReference type="PROSITE" id="PS01359">
    <property type="entry name" value="ZF_PHD_1"/>
    <property type="match status" value="1"/>
</dbReference>
<feature type="region of interest" description="Disordered" evidence="8">
    <location>
        <begin position="2564"/>
        <end position="2615"/>
    </location>
</feature>
<feature type="compositionally biased region" description="Polar residues" evidence="8">
    <location>
        <begin position="1637"/>
        <end position="1651"/>
    </location>
</feature>
<feature type="compositionally biased region" description="Polar residues" evidence="8">
    <location>
        <begin position="1206"/>
        <end position="1219"/>
    </location>
</feature>
<evidence type="ECO:0000256" key="1">
    <source>
        <dbReference type="ARBA" id="ARBA00004123"/>
    </source>
</evidence>
<organism evidence="10 11">
    <name type="scientific">Apatococcus lobatus</name>
    <dbReference type="NCBI Taxonomy" id="904363"/>
    <lineage>
        <taxon>Eukaryota</taxon>
        <taxon>Viridiplantae</taxon>
        <taxon>Chlorophyta</taxon>
        <taxon>core chlorophytes</taxon>
        <taxon>Trebouxiophyceae</taxon>
        <taxon>Chlorellales</taxon>
        <taxon>Chlorellaceae</taxon>
        <taxon>Apatococcus</taxon>
    </lineage>
</organism>
<dbReference type="GO" id="GO:0005634">
    <property type="term" value="C:nucleus"/>
    <property type="evidence" value="ECO:0007669"/>
    <property type="project" value="UniProtKB-SubCell"/>
</dbReference>
<dbReference type="PROSITE" id="PS50016">
    <property type="entry name" value="ZF_PHD_2"/>
    <property type="match status" value="1"/>
</dbReference>
<protein>
    <recommendedName>
        <fullName evidence="9">PHD-type domain-containing protein</fullName>
    </recommendedName>
</protein>
<evidence type="ECO:0000259" key="9">
    <source>
        <dbReference type="PROSITE" id="PS50016"/>
    </source>
</evidence>
<feature type="region of interest" description="Disordered" evidence="8">
    <location>
        <begin position="2433"/>
        <end position="2463"/>
    </location>
</feature>
<dbReference type="InterPro" id="IPR013083">
    <property type="entry name" value="Znf_RING/FYVE/PHD"/>
</dbReference>
<feature type="region of interest" description="Disordered" evidence="8">
    <location>
        <begin position="1155"/>
        <end position="1367"/>
    </location>
</feature>
<keyword evidence="11" id="KW-1185">Reference proteome</keyword>